<keyword evidence="2" id="KW-1185">Reference proteome</keyword>
<comment type="caution">
    <text evidence="1">The sequence shown here is derived from an EMBL/GenBank/DDBJ whole genome shotgun (WGS) entry which is preliminary data.</text>
</comment>
<proteinExistence type="predicted"/>
<accession>A0ACB9SI36</accession>
<protein>
    <submittedName>
        <fullName evidence="1">Uncharacterized protein</fullName>
    </submittedName>
</protein>
<evidence type="ECO:0000313" key="2">
    <source>
        <dbReference type="Proteomes" id="UP001056778"/>
    </source>
</evidence>
<reference evidence="1" key="1">
    <citation type="submission" date="2022-04" db="EMBL/GenBank/DDBJ databases">
        <title>Chromosome-scale genome assembly of Holotrichia oblita Faldermann.</title>
        <authorList>
            <person name="Rongchong L."/>
        </authorList>
    </citation>
    <scope>NUCLEOTIDE SEQUENCE</scope>
    <source>
        <strain evidence="1">81SQS9</strain>
    </source>
</reference>
<evidence type="ECO:0000313" key="1">
    <source>
        <dbReference type="EMBL" id="KAI4454365.1"/>
    </source>
</evidence>
<gene>
    <name evidence="1" type="ORF">MML48_9g00011972</name>
</gene>
<sequence>MYHHTPRIYSKLIHNSVVLNTVLKRNAGHSKWANIKHTKGLKDGQKSQMFSKLGRQMKVAIQLGGSPDPKFNLKLEQVVEQAKRMNMPVATIESIIKSTQTDKKQCKSYLIEIKGPGSCIILCDVFTENLHGLKQVLATTLKKHSSKFSDGGGGIHFFDEKGIIIVDPIEGNKSEEDILEIATEHAIESGAEDVQVLEDGNIEFICSPGVFNNVQVALTKLNYKINSASIEFIANKVQTLSDTDLEICSNLFEKLENHPEIVRVYDNIA</sequence>
<dbReference type="EMBL" id="CM043023">
    <property type="protein sequence ID" value="KAI4454365.1"/>
    <property type="molecule type" value="Genomic_DNA"/>
</dbReference>
<dbReference type="Proteomes" id="UP001056778">
    <property type="component" value="Chromosome 9"/>
</dbReference>
<name>A0ACB9SI36_HOLOL</name>
<organism evidence="1 2">
    <name type="scientific">Holotrichia oblita</name>
    <name type="common">Chafer beetle</name>
    <dbReference type="NCBI Taxonomy" id="644536"/>
    <lineage>
        <taxon>Eukaryota</taxon>
        <taxon>Metazoa</taxon>
        <taxon>Ecdysozoa</taxon>
        <taxon>Arthropoda</taxon>
        <taxon>Hexapoda</taxon>
        <taxon>Insecta</taxon>
        <taxon>Pterygota</taxon>
        <taxon>Neoptera</taxon>
        <taxon>Endopterygota</taxon>
        <taxon>Coleoptera</taxon>
        <taxon>Polyphaga</taxon>
        <taxon>Scarabaeiformia</taxon>
        <taxon>Scarabaeidae</taxon>
        <taxon>Melolonthinae</taxon>
        <taxon>Holotrichia</taxon>
    </lineage>
</organism>